<proteinExistence type="predicted"/>
<accession>A0A7Y0VBA5</accession>
<name>A0A7Y0VBA5_STRSA</name>
<dbReference type="EMBL" id="JABBCN010000001">
    <property type="protein sequence ID" value="NMX24646.1"/>
    <property type="molecule type" value="Genomic_DNA"/>
</dbReference>
<sequence>MQNFLNDKKNSKGEVYYEIEEYRKGALILGRRIYISLKSDSNSDEETIHVFIPEDRQNLN</sequence>
<protein>
    <submittedName>
        <fullName evidence="1">Uncharacterized protein</fullName>
    </submittedName>
</protein>
<comment type="caution">
    <text evidence="1">The sequence shown here is derived from an EMBL/GenBank/DDBJ whole genome shotgun (WGS) entry which is preliminary data.</text>
</comment>
<organism evidence="1">
    <name type="scientific">Streptococcus sanguinis</name>
    <dbReference type="NCBI Taxonomy" id="1305"/>
    <lineage>
        <taxon>Bacteria</taxon>
        <taxon>Bacillati</taxon>
        <taxon>Bacillota</taxon>
        <taxon>Bacilli</taxon>
        <taxon>Lactobacillales</taxon>
        <taxon>Streptococcaceae</taxon>
        <taxon>Streptococcus</taxon>
    </lineage>
</organism>
<evidence type="ECO:0000313" key="1">
    <source>
        <dbReference type="EMBL" id="NMX24646.1"/>
    </source>
</evidence>
<reference evidence="1" key="1">
    <citation type="submission" date="2020-04" db="EMBL/GenBank/DDBJ databases">
        <authorList>
            <person name="Chakraborty B."/>
            <person name="Walker A.R."/>
            <person name="Burne R.A."/>
        </authorList>
    </citation>
    <scope>NUCLEOTIDE SEQUENCE [LARGE SCALE GENOMIC DNA]</scope>
    <source>
        <strain evidence="1">BCA8</strain>
    </source>
</reference>
<dbReference type="AlphaFoldDB" id="A0A7Y0VBA5"/>
<gene>
    <name evidence="1" type="ORF">HGP05_02535</name>
</gene>